<evidence type="ECO:0000313" key="2">
    <source>
        <dbReference type="EMBL" id="DAE20888.1"/>
    </source>
</evidence>
<dbReference type="InterPro" id="IPR010572">
    <property type="entry name" value="Tail_dom"/>
</dbReference>
<accession>A0A8S5QP98</accession>
<feature type="domain" description="Tail spike" evidence="1">
    <location>
        <begin position="215"/>
        <end position="474"/>
    </location>
</feature>
<evidence type="ECO:0000259" key="1">
    <source>
        <dbReference type="Pfam" id="PF06605"/>
    </source>
</evidence>
<protein>
    <submittedName>
        <fullName evidence="2">Tail protein</fullName>
    </submittedName>
</protein>
<dbReference type="NCBIfam" id="TIGR01665">
    <property type="entry name" value="put_anti_recept"/>
    <property type="match status" value="1"/>
</dbReference>
<sequence length="1403" mass="151317">MSDIYVFGPNDDTNDYSSFGLVGAILPTEATFTEAGNGDSSVSITCPLDEFGRYASLVKGNILLCPVPVRTTPEIQNGSCVTTVWTYKVKPLNQLTNKKQRTLYKKQKGSSRLKIMNAGDIVTVVLKPTSSTGSEARWKVKSKYGTGWIIPDGFELVTEKKIDNNANAIQEVQSPWTVQPQRFRIYEVEKTIDEVTVQARHISYDLLYNLTTYKSDESVKLQTALDGVLNNCVDGNHGFTAYTNVANEQAGLAYDGKNPIDAMLDPDEGLCAKYKVNLIRDNDELFFLNDPGMNRGVKIVYGKNMTGVTYTQSDDQVSTRIMPVGENKDGTPLYLSDNPSERFVDSTNINNYPIIHVYRLECDNCKVGQKDSNGSKVTVAVARARMRQQAEDLLKTGVDNPTIKMEVEFVNLGDTEEYDQFKNLENCFLYDYLIIQHGKQDINVTAQIQEIEWDILTDMMKSVTIGTVGETLANMGITTWQIPTGFSGSKIANGTLGGGALREDAIATRHLQADSVNASVIAAHSITADRLDTVTVNAMTIEAVQARIRELVAGQITTDQLYVDLAEIAKAQITTANIKEANIDWATITNLSTQIADIAKAEIQKADIKIAQIEGLEAEIAKITLAKISTAVINGAQIENASIGTAQIALGAITSALIEEGAVGELQIADASITDAKIVSLNADVISTGTLSVDRLLIKGPNGLFRAINATDEGLTVEELSKEQYQNGMSGTVIVARSITADKIKASSITANEILSNTITADKINIVNLFASEATIHQLDSYLLKTETIEALQGKLDIWANDKISLGVNNLRIGGTNLVLNTDTINGDKTVAFGAPATGSTTIYNTYDGAEYSAQHAVRADFTAGGAGSNVYWFPSYSPALINGRTYTWQIKAYISDKADGLDVDIGLEAGGLTTKHLTWGWQTYSHTFVYDSSNTYKAFHINGVFTAGDKLFIADFKIEEGDKATGWTRHPDEQNRVKIGSNILMDEDHTEISTPYLDIDVSGTEGDTHIDENGISTGTASFETLNCPKIVKRSIGRNVTITTPSGLQAEFDRINGGMLDGSETITLACDQYGDVILRGIYGNNTELEIVGGYSINGSVTIVDCHAQKINFDGVTINSTVKNAVAIYNSAWVRFGSCTLNTASAYDGVQIYGGSIAMVYNTGIYNAANALNIDWGGRLDFLDLKGTSTTYLWAKGCVVTGNGSRPSGNYVGQNVISNWSDMMTIAVNTGSGITPPAAVTTTSYTANVTGTYYPSGHWINDNTIRQGHEGTGSNGRKDYGCMWFDAGALAGKTIKSATLTIKRISGKGRSSSVTLKLWTTTLTGKSGKPTDSLVSLGEIGKIANGETATFDVPVSAIGVIATGGGLVLYTEETTNKTGKTYSENYAHFEGTDGAAPVLTVTYQ</sequence>
<dbReference type="InterPro" id="IPR007119">
    <property type="entry name" value="Phage_tail_spike_N"/>
</dbReference>
<proteinExistence type="predicted"/>
<dbReference type="Gene3D" id="2.160.20.80">
    <property type="entry name" value="E3 ubiquitin-protein ligase SopA"/>
    <property type="match status" value="1"/>
</dbReference>
<reference evidence="2" key="1">
    <citation type="journal article" date="2021" name="Proc. Natl. Acad. Sci. U.S.A.">
        <title>A Catalog of Tens of Thousands of Viruses from Human Metagenomes Reveals Hidden Associations with Chronic Diseases.</title>
        <authorList>
            <person name="Tisza M.J."/>
            <person name="Buck C.B."/>
        </authorList>
    </citation>
    <scope>NUCLEOTIDE SEQUENCE</scope>
    <source>
        <strain evidence="2">CtgBD49</strain>
    </source>
</reference>
<organism evidence="2">
    <name type="scientific">Siphoviridae sp. ctgBD49</name>
    <dbReference type="NCBI Taxonomy" id="2826420"/>
    <lineage>
        <taxon>Viruses</taxon>
        <taxon>Duplodnaviria</taxon>
        <taxon>Heunggongvirae</taxon>
        <taxon>Uroviricota</taxon>
        <taxon>Caudoviricetes</taxon>
    </lineage>
</organism>
<dbReference type="EMBL" id="BK015703">
    <property type="protein sequence ID" value="DAE20888.1"/>
    <property type="molecule type" value="Genomic_DNA"/>
</dbReference>
<name>A0A8S5QP98_9CAUD</name>
<dbReference type="Pfam" id="PF06605">
    <property type="entry name" value="Prophage_tail"/>
    <property type="match status" value="1"/>
</dbReference>